<keyword evidence="4" id="KW-0862">Zinc</keyword>
<dbReference type="PANTHER" id="PTHR43888">
    <property type="entry name" value="DNAJ-LIKE-2, ISOFORM A-RELATED"/>
    <property type="match status" value="1"/>
</dbReference>
<dbReference type="GO" id="GO:0006457">
    <property type="term" value="P:protein folding"/>
    <property type="evidence" value="ECO:0007669"/>
    <property type="project" value="InterPro"/>
</dbReference>
<protein>
    <recommendedName>
        <fullName evidence="5">Chaperone DnaJ C-terminal domain-containing protein</fullName>
    </recommendedName>
</protein>
<comment type="caution">
    <text evidence="6">The sequence shown here is derived from an EMBL/GenBank/DDBJ whole genome shotgun (WGS) entry which is preliminary data.</text>
</comment>
<sequence>ITLAEALCGFVMKLKHLDGRMLTIVRQAGEVVEPKSVLCVPGEGMPIKGRPFDHGRLFIQFNIKFPTAKQ</sequence>
<dbReference type="GO" id="GO:0008270">
    <property type="term" value="F:zinc ion binding"/>
    <property type="evidence" value="ECO:0007669"/>
    <property type="project" value="UniProtKB-KW"/>
</dbReference>
<keyword evidence="3" id="KW-0863">Zinc-finger</keyword>
<keyword evidence="2" id="KW-0677">Repeat</keyword>
<dbReference type="EMBL" id="BDIP01010930">
    <property type="protein sequence ID" value="GIQ92920.1"/>
    <property type="molecule type" value="Genomic_DNA"/>
</dbReference>
<keyword evidence="7" id="KW-1185">Reference proteome</keyword>
<evidence type="ECO:0000256" key="3">
    <source>
        <dbReference type="ARBA" id="ARBA00022771"/>
    </source>
</evidence>
<dbReference type="GO" id="GO:0051082">
    <property type="term" value="F:unfolded protein binding"/>
    <property type="evidence" value="ECO:0007669"/>
    <property type="project" value="InterPro"/>
</dbReference>
<dbReference type="FunFam" id="2.60.260.20:FF:000003">
    <property type="entry name" value="DnaJ subfamily A member 2"/>
    <property type="match status" value="1"/>
</dbReference>
<feature type="domain" description="Chaperone DnaJ C-terminal" evidence="5">
    <location>
        <begin position="1"/>
        <end position="66"/>
    </location>
</feature>
<dbReference type="GO" id="GO:0030544">
    <property type="term" value="F:Hsp70 protein binding"/>
    <property type="evidence" value="ECO:0007669"/>
    <property type="project" value="InterPro"/>
</dbReference>
<dbReference type="InterPro" id="IPR044713">
    <property type="entry name" value="DNJA1/2-like"/>
</dbReference>
<evidence type="ECO:0000313" key="6">
    <source>
        <dbReference type="EMBL" id="GIQ92920.1"/>
    </source>
</evidence>
<dbReference type="InterPro" id="IPR008971">
    <property type="entry name" value="HSP40/DnaJ_pept-bd"/>
</dbReference>
<evidence type="ECO:0000256" key="4">
    <source>
        <dbReference type="ARBA" id="ARBA00022833"/>
    </source>
</evidence>
<dbReference type="AlphaFoldDB" id="A0A9K3DEK9"/>
<accession>A0A9K3DEK9</accession>
<evidence type="ECO:0000256" key="1">
    <source>
        <dbReference type="ARBA" id="ARBA00022723"/>
    </source>
</evidence>
<proteinExistence type="predicted"/>
<dbReference type="SUPFAM" id="SSF49493">
    <property type="entry name" value="HSP40/DnaJ peptide-binding domain"/>
    <property type="match status" value="1"/>
</dbReference>
<dbReference type="InterPro" id="IPR002939">
    <property type="entry name" value="DnaJ_C"/>
</dbReference>
<feature type="non-terminal residue" evidence="6">
    <location>
        <position position="1"/>
    </location>
</feature>
<reference evidence="6 7" key="1">
    <citation type="journal article" date="2018" name="PLoS ONE">
        <title>The draft genome of Kipferlia bialata reveals reductive genome evolution in fornicate parasites.</title>
        <authorList>
            <person name="Tanifuji G."/>
            <person name="Takabayashi S."/>
            <person name="Kume K."/>
            <person name="Takagi M."/>
            <person name="Nakayama T."/>
            <person name="Kamikawa R."/>
            <person name="Inagaki Y."/>
            <person name="Hashimoto T."/>
        </authorList>
    </citation>
    <scope>NUCLEOTIDE SEQUENCE [LARGE SCALE GENOMIC DNA]</scope>
    <source>
        <strain evidence="6">NY0173</strain>
    </source>
</reference>
<evidence type="ECO:0000256" key="2">
    <source>
        <dbReference type="ARBA" id="ARBA00022737"/>
    </source>
</evidence>
<gene>
    <name evidence="6" type="ORF">KIPB_016996</name>
</gene>
<dbReference type="OrthoDB" id="550424at2759"/>
<organism evidence="6 7">
    <name type="scientific">Kipferlia bialata</name>
    <dbReference type="NCBI Taxonomy" id="797122"/>
    <lineage>
        <taxon>Eukaryota</taxon>
        <taxon>Metamonada</taxon>
        <taxon>Carpediemonas-like organisms</taxon>
        <taxon>Kipferlia</taxon>
    </lineage>
</organism>
<dbReference type="Gene3D" id="2.60.260.20">
    <property type="entry name" value="Urease metallochaperone UreE, N-terminal domain"/>
    <property type="match status" value="1"/>
</dbReference>
<name>A0A9K3DEK9_9EUKA</name>
<evidence type="ECO:0000313" key="7">
    <source>
        <dbReference type="Proteomes" id="UP000265618"/>
    </source>
</evidence>
<dbReference type="Pfam" id="PF01556">
    <property type="entry name" value="DnaJ_C"/>
    <property type="match status" value="1"/>
</dbReference>
<evidence type="ECO:0000259" key="5">
    <source>
        <dbReference type="Pfam" id="PF01556"/>
    </source>
</evidence>
<dbReference type="Proteomes" id="UP000265618">
    <property type="component" value="Unassembled WGS sequence"/>
</dbReference>
<feature type="non-terminal residue" evidence="6">
    <location>
        <position position="70"/>
    </location>
</feature>
<keyword evidence="1" id="KW-0479">Metal-binding</keyword>